<dbReference type="NCBIfam" id="TIGR04183">
    <property type="entry name" value="Por_Secre_tail"/>
    <property type="match status" value="1"/>
</dbReference>
<accession>A0AAE3TE07</accession>
<dbReference type="Pfam" id="PF18962">
    <property type="entry name" value="Por_Secre_tail"/>
    <property type="match status" value="1"/>
</dbReference>
<dbReference type="Proteomes" id="UP001221302">
    <property type="component" value="Unassembled WGS sequence"/>
</dbReference>
<reference evidence="3" key="1">
    <citation type="submission" date="2023-03" db="EMBL/GenBank/DDBJ databases">
        <title>Stygiobacter electus gen. nov., sp. nov., facultatively anaerobic thermotolerant bacterium of the class Ignavibacteria from a well of Yessentuki mineral water deposit.</title>
        <authorList>
            <person name="Podosokorskaya O.A."/>
            <person name="Elcheninov A.G."/>
            <person name="Petrova N.F."/>
            <person name="Zavarzina D.G."/>
            <person name="Kublanov I.V."/>
            <person name="Merkel A.Y."/>
        </authorList>
    </citation>
    <scope>NUCLEOTIDE SEQUENCE</scope>
    <source>
        <strain evidence="3">09-Me</strain>
    </source>
</reference>
<dbReference type="AlphaFoldDB" id="A0AAE3TE07"/>
<evidence type="ECO:0000313" key="4">
    <source>
        <dbReference type="Proteomes" id="UP001221302"/>
    </source>
</evidence>
<dbReference type="EMBL" id="JARGDL010000006">
    <property type="protein sequence ID" value="MDF1611763.1"/>
    <property type="molecule type" value="Genomic_DNA"/>
</dbReference>
<feature type="signal peptide" evidence="1">
    <location>
        <begin position="1"/>
        <end position="21"/>
    </location>
</feature>
<evidence type="ECO:0000259" key="2">
    <source>
        <dbReference type="Pfam" id="PF18962"/>
    </source>
</evidence>
<proteinExistence type="predicted"/>
<sequence length="449" mass="49951">MKNILLLLTITSLVYSQTLFLEENFDYSTGTLTVNTSNWVESPTGSTDIQVSFGNLNYLNYSSSDIGNLIILDGGASGRSGVYRKFTKQYTVGITVYFSFLINVTSTSDMDINTSNGDYFFNSQNDTMSNIRNFIYVRQGSNSSKFNVGLAKASSTSLQWFSTELDINTTYLFVTSYTFVSGSNNDIVKLWINPNLSGVEPSPDISISSGSDATDIALLQFRQNAKSGDMQIDGIRVSDSWSQAPLPVQLTSFTADLYYNNVKLNWSTATEVNNYGFEIERNIVGTKLALSEKGWEKIGFVHGHGNSNSSKDYTFVDVNPPSGKVQYKLKQIDFDGTFECSSIVEVDIDTPQNFILKQNYPNPFNPTTTIKYTLPAVILQNAEQSNNDYLVTLKVFDILGNEVATLVNEIQSAGNYEVKFDASKLSSGIYIYKLQTGKFLQTRKMLLVK</sequence>
<dbReference type="RefSeq" id="WP_321535530.1">
    <property type="nucleotide sequence ID" value="NZ_JARGDL010000006.1"/>
</dbReference>
<dbReference type="InterPro" id="IPR026444">
    <property type="entry name" value="Secre_tail"/>
</dbReference>
<gene>
    <name evidence="3" type="ORF">P0M35_06350</name>
</gene>
<feature type="domain" description="Secretion system C-terminal sorting" evidence="2">
    <location>
        <begin position="360"/>
        <end position="445"/>
    </location>
</feature>
<evidence type="ECO:0000256" key="1">
    <source>
        <dbReference type="SAM" id="SignalP"/>
    </source>
</evidence>
<keyword evidence="1" id="KW-0732">Signal</keyword>
<feature type="chain" id="PRO_5041999602" evidence="1">
    <location>
        <begin position="22"/>
        <end position="449"/>
    </location>
</feature>
<protein>
    <submittedName>
        <fullName evidence="3">T9SS type A sorting domain-containing protein</fullName>
    </submittedName>
</protein>
<keyword evidence="4" id="KW-1185">Reference proteome</keyword>
<dbReference type="Gene3D" id="2.60.40.4070">
    <property type="match status" value="1"/>
</dbReference>
<name>A0AAE3TE07_9BACT</name>
<comment type="caution">
    <text evidence="3">The sequence shown here is derived from an EMBL/GenBank/DDBJ whole genome shotgun (WGS) entry which is preliminary data.</text>
</comment>
<evidence type="ECO:0000313" key="3">
    <source>
        <dbReference type="EMBL" id="MDF1611763.1"/>
    </source>
</evidence>
<organism evidence="3 4">
    <name type="scientific">Stygiobacter electus</name>
    <dbReference type="NCBI Taxonomy" id="3032292"/>
    <lineage>
        <taxon>Bacteria</taxon>
        <taxon>Pseudomonadati</taxon>
        <taxon>Ignavibacteriota</taxon>
        <taxon>Ignavibacteria</taxon>
        <taxon>Ignavibacteriales</taxon>
        <taxon>Melioribacteraceae</taxon>
        <taxon>Stygiobacter</taxon>
    </lineage>
</organism>